<organism evidence="2 3">
    <name type="scientific">Scopulibacillus darangshiensis</name>
    <dbReference type="NCBI Taxonomy" id="442528"/>
    <lineage>
        <taxon>Bacteria</taxon>
        <taxon>Bacillati</taxon>
        <taxon>Bacillota</taxon>
        <taxon>Bacilli</taxon>
        <taxon>Bacillales</taxon>
        <taxon>Sporolactobacillaceae</taxon>
        <taxon>Scopulibacillus</taxon>
    </lineage>
</organism>
<proteinExistence type="predicted"/>
<keyword evidence="3" id="KW-1185">Reference proteome</keyword>
<accession>A0A4R2NLY5</accession>
<dbReference type="RefSeq" id="WP_132747461.1">
    <property type="nucleotide sequence ID" value="NZ_SLXK01000034.1"/>
</dbReference>
<sequence length="67" mass="7312">MVTLAYFIILILTLAVIGLVDMTVSKSNFLDSLQTLFEGRTIVIAASIVGLIVSVINDIRLSKNKMN</sequence>
<gene>
    <name evidence="2" type="ORF">EV207_1345</name>
</gene>
<keyword evidence="1" id="KW-0812">Transmembrane</keyword>
<feature type="transmembrane region" description="Helical" evidence="1">
    <location>
        <begin position="42"/>
        <end position="61"/>
    </location>
</feature>
<protein>
    <submittedName>
        <fullName evidence="2">Uncharacterized protein</fullName>
    </submittedName>
</protein>
<keyword evidence="1" id="KW-1133">Transmembrane helix</keyword>
<keyword evidence="1" id="KW-0472">Membrane</keyword>
<dbReference type="OrthoDB" id="2926198at2"/>
<reference evidence="2 3" key="1">
    <citation type="submission" date="2019-03" db="EMBL/GenBank/DDBJ databases">
        <title>Genomic Encyclopedia of Type Strains, Phase IV (KMG-IV): sequencing the most valuable type-strain genomes for metagenomic binning, comparative biology and taxonomic classification.</title>
        <authorList>
            <person name="Goeker M."/>
        </authorList>
    </citation>
    <scope>NUCLEOTIDE SEQUENCE [LARGE SCALE GENOMIC DNA]</scope>
    <source>
        <strain evidence="2 3">DSM 19377</strain>
    </source>
</reference>
<dbReference type="Proteomes" id="UP000295416">
    <property type="component" value="Unassembled WGS sequence"/>
</dbReference>
<dbReference type="EMBL" id="SLXK01000034">
    <property type="protein sequence ID" value="TCP22663.1"/>
    <property type="molecule type" value="Genomic_DNA"/>
</dbReference>
<name>A0A4R2NLY5_9BACL</name>
<comment type="caution">
    <text evidence="2">The sequence shown here is derived from an EMBL/GenBank/DDBJ whole genome shotgun (WGS) entry which is preliminary data.</text>
</comment>
<evidence type="ECO:0000313" key="2">
    <source>
        <dbReference type="EMBL" id="TCP22663.1"/>
    </source>
</evidence>
<dbReference type="AlphaFoldDB" id="A0A4R2NLY5"/>
<evidence type="ECO:0000313" key="3">
    <source>
        <dbReference type="Proteomes" id="UP000295416"/>
    </source>
</evidence>
<evidence type="ECO:0000256" key="1">
    <source>
        <dbReference type="SAM" id="Phobius"/>
    </source>
</evidence>